<sequence>MLTALPLSKNPISIFFSLFEERNFHLRSNFCLTAPQLALTISVPARPRQNQNQSRPCKSRPQLLCQAPHQPRHHPHQSRLPRLAASILRLFTIRPLLAEYGESVGSPPQRHPPSTLAGLE</sequence>
<evidence type="ECO:0000313" key="3">
    <source>
        <dbReference type="Proteomes" id="UP001497516"/>
    </source>
</evidence>
<gene>
    <name evidence="2" type="ORF">LTRI10_LOCUS29344</name>
</gene>
<proteinExistence type="predicted"/>
<protein>
    <submittedName>
        <fullName evidence="2">Uncharacterized protein</fullName>
    </submittedName>
</protein>
<name>A0AAV2ESN3_9ROSI</name>
<accession>A0AAV2ESN3</accession>
<reference evidence="2 3" key="1">
    <citation type="submission" date="2024-04" db="EMBL/GenBank/DDBJ databases">
        <authorList>
            <person name="Fracassetti M."/>
        </authorList>
    </citation>
    <scope>NUCLEOTIDE SEQUENCE [LARGE SCALE GENOMIC DNA]</scope>
</reference>
<dbReference type="EMBL" id="OZ034818">
    <property type="protein sequence ID" value="CAL1388415.1"/>
    <property type="molecule type" value="Genomic_DNA"/>
</dbReference>
<evidence type="ECO:0000256" key="1">
    <source>
        <dbReference type="SAM" id="MobiDB-lite"/>
    </source>
</evidence>
<feature type="region of interest" description="Disordered" evidence="1">
    <location>
        <begin position="43"/>
        <end position="62"/>
    </location>
</feature>
<keyword evidence="3" id="KW-1185">Reference proteome</keyword>
<evidence type="ECO:0000313" key="2">
    <source>
        <dbReference type="EMBL" id="CAL1388415.1"/>
    </source>
</evidence>
<dbReference type="AlphaFoldDB" id="A0AAV2ESN3"/>
<dbReference type="Proteomes" id="UP001497516">
    <property type="component" value="Chromosome 5"/>
</dbReference>
<organism evidence="2 3">
    <name type="scientific">Linum trigynum</name>
    <dbReference type="NCBI Taxonomy" id="586398"/>
    <lineage>
        <taxon>Eukaryota</taxon>
        <taxon>Viridiplantae</taxon>
        <taxon>Streptophyta</taxon>
        <taxon>Embryophyta</taxon>
        <taxon>Tracheophyta</taxon>
        <taxon>Spermatophyta</taxon>
        <taxon>Magnoliopsida</taxon>
        <taxon>eudicotyledons</taxon>
        <taxon>Gunneridae</taxon>
        <taxon>Pentapetalae</taxon>
        <taxon>rosids</taxon>
        <taxon>fabids</taxon>
        <taxon>Malpighiales</taxon>
        <taxon>Linaceae</taxon>
        <taxon>Linum</taxon>
    </lineage>
</organism>
<feature type="region of interest" description="Disordered" evidence="1">
    <location>
        <begin position="101"/>
        <end position="120"/>
    </location>
</feature>